<reference evidence="5 6" key="1">
    <citation type="submission" date="2020-08" db="EMBL/GenBank/DDBJ databases">
        <title>Genomic Encyclopedia of Type Strains, Phase III (KMG-III): the genomes of soil and plant-associated and newly described type strains.</title>
        <authorList>
            <person name="Whitman W."/>
        </authorList>
    </citation>
    <scope>NUCLEOTIDE SEQUENCE [LARGE SCALE GENOMIC DNA]</scope>
    <source>
        <strain evidence="5 6">CECT 3287</strain>
    </source>
</reference>
<accession>A0A7W5FCU4</accession>
<dbReference type="AlphaFoldDB" id="A0A7W5FCU4"/>
<proteinExistence type="inferred from homology"/>
<dbReference type="EMBL" id="JACHXF010000002">
    <property type="protein sequence ID" value="MBB3093729.1"/>
    <property type="molecule type" value="Genomic_DNA"/>
</dbReference>
<sequence length="437" mass="46477">MKRKIAVAAALAASLFGAAACGNSGSDEGATSANGTVDGKGKTIKVWLMVDAETSWKGVVEDASKRFTEATGAQVNVEYQQWANHLTKLDATLAGSDVPDVVELGNTEFSKYVFSGGFAELNKGDFENSGTWLSGLSGACESEGKTYCVPYYAGARVMIYRTDLFEKAGITEAPKTYADFLSAADKLQTGNAADKKFSAVYMPGQYWYAAMSWVKSTGGEIAKQDGGKWVGQLSSPQSQEGLQRWVDMVKKYSKADVTKNENEQAGIFSQGSGGIFYGNAWEQGVAEEVRKDPNDPNSELVPTKVKGKLAAAPLPDVPSFLGGSNLGVTAKSGNKELAAQWVKYFTDSKSMEGLIKASALPNATALLDKAATDNPKIAPAALSAKNSWFPPNAEKWADVEKGNILQTMLTDILTGKKTVADGAKWADEQIAATLNEA</sequence>
<evidence type="ECO:0000256" key="2">
    <source>
        <dbReference type="ARBA" id="ARBA00022448"/>
    </source>
</evidence>
<name>A0A7W5FCU4_9ACTN</name>
<evidence type="ECO:0000313" key="6">
    <source>
        <dbReference type="Proteomes" id="UP000590749"/>
    </source>
</evidence>
<dbReference type="GO" id="GO:0042956">
    <property type="term" value="P:maltodextrin transmembrane transport"/>
    <property type="evidence" value="ECO:0007669"/>
    <property type="project" value="TreeGrafter"/>
</dbReference>
<evidence type="ECO:0000256" key="1">
    <source>
        <dbReference type="ARBA" id="ARBA00008520"/>
    </source>
</evidence>
<comment type="caution">
    <text evidence="5">The sequence shown here is derived from an EMBL/GenBank/DDBJ whole genome shotgun (WGS) entry which is preliminary data.</text>
</comment>
<feature type="signal peptide" evidence="4">
    <location>
        <begin position="1"/>
        <end position="19"/>
    </location>
</feature>
<dbReference type="Gene3D" id="3.40.190.10">
    <property type="entry name" value="Periplasmic binding protein-like II"/>
    <property type="match status" value="1"/>
</dbReference>
<keyword evidence="2" id="KW-0813">Transport</keyword>
<dbReference type="Pfam" id="PF13416">
    <property type="entry name" value="SBP_bac_8"/>
    <property type="match status" value="1"/>
</dbReference>
<dbReference type="PANTHER" id="PTHR30061:SF50">
    <property type="entry name" value="MALTOSE_MALTODEXTRIN-BINDING PERIPLASMIC PROTEIN"/>
    <property type="match status" value="1"/>
</dbReference>
<protein>
    <submittedName>
        <fullName evidence="5">N,N'-diacetylchitobiose transport system substrate-binding protein</fullName>
    </submittedName>
</protein>
<dbReference type="Proteomes" id="UP000590749">
    <property type="component" value="Unassembled WGS sequence"/>
</dbReference>
<dbReference type="PROSITE" id="PS51257">
    <property type="entry name" value="PROKAR_LIPOPROTEIN"/>
    <property type="match status" value="1"/>
</dbReference>
<feature type="chain" id="PRO_5038984668" evidence="4">
    <location>
        <begin position="20"/>
        <end position="437"/>
    </location>
</feature>
<keyword evidence="3 4" id="KW-0732">Signal</keyword>
<gene>
    <name evidence="5" type="ORF">FHR83_001378</name>
</gene>
<evidence type="ECO:0000256" key="3">
    <source>
        <dbReference type="ARBA" id="ARBA00022729"/>
    </source>
</evidence>
<organism evidence="5 6">
    <name type="scientific">Actinoplanes campanulatus</name>
    <dbReference type="NCBI Taxonomy" id="113559"/>
    <lineage>
        <taxon>Bacteria</taxon>
        <taxon>Bacillati</taxon>
        <taxon>Actinomycetota</taxon>
        <taxon>Actinomycetes</taxon>
        <taxon>Micromonosporales</taxon>
        <taxon>Micromonosporaceae</taxon>
        <taxon>Actinoplanes</taxon>
    </lineage>
</organism>
<dbReference type="GO" id="GO:1901982">
    <property type="term" value="F:maltose binding"/>
    <property type="evidence" value="ECO:0007669"/>
    <property type="project" value="TreeGrafter"/>
</dbReference>
<dbReference type="GO" id="GO:0055052">
    <property type="term" value="C:ATP-binding cassette (ABC) transporter complex, substrate-binding subunit-containing"/>
    <property type="evidence" value="ECO:0007669"/>
    <property type="project" value="TreeGrafter"/>
</dbReference>
<dbReference type="PANTHER" id="PTHR30061">
    <property type="entry name" value="MALTOSE-BINDING PERIPLASMIC PROTEIN"/>
    <property type="match status" value="1"/>
</dbReference>
<dbReference type="GO" id="GO:0015768">
    <property type="term" value="P:maltose transport"/>
    <property type="evidence" value="ECO:0007669"/>
    <property type="project" value="TreeGrafter"/>
</dbReference>
<comment type="similarity">
    <text evidence="1">Belongs to the bacterial solute-binding protein 1 family.</text>
</comment>
<keyword evidence="6" id="KW-1185">Reference proteome</keyword>
<evidence type="ECO:0000313" key="5">
    <source>
        <dbReference type="EMBL" id="MBB3093729.1"/>
    </source>
</evidence>
<dbReference type="InterPro" id="IPR006059">
    <property type="entry name" value="SBP"/>
</dbReference>
<dbReference type="SUPFAM" id="SSF53850">
    <property type="entry name" value="Periplasmic binding protein-like II"/>
    <property type="match status" value="1"/>
</dbReference>
<dbReference type="RefSeq" id="WP_183217695.1">
    <property type="nucleotide sequence ID" value="NZ_BMPW01000002.1"/>
</dbReference>
<evidence type="ECO:0000256" key="4">
    <source>
        <dbReference type="SAM" id="SignalP"/>
    </source>
</evidence>